<keyword evidence="14" id="KW-1133">Transmembrane helix</keyword>
<keyword evidence="14" id="KW-0812">Transmembrane</keyword>
<dbReference type="PROSITE" id="PS50109">
    <property type="entry name" value="HIS_KIN"/>
    <property type="match status" value="1"/>
</dbReference>
<name>A0A7W6CVH6_9HYPH</name>
<feature type="transmembrane region" description="Helical" evidence="14">
    <location>
        <begin position="107"/>
        <end position="125"/>
    </location>
</feature>
<keyword evidence="4" id="KW-0597">Phosphoprotein</keyword>
<dbReference type="GO" id="GO:0000155">
    <property type="term" value="F:phosphorelay sensor kinase activity"/>
    <property type="evidence" value="ECO:0007669"/>
    <property type="project" value="InterPro"/>
</dbReference>
<dbReference type="InterPro" id="IPR038318">
    <property type="entry name" value="KdpD_sf"/>
</dbReference>
<keyword evidence="10" id="KW-0408">Iron</keyword>
<evidence type="ECO:0000256" key="11">
    <source>
        <dbReference type="ARBA" id="ARBA00023012"/>
    </source>
</evidence>
<dbReference type="Gene3D" id="3.30.450.20">
    <property type="entry name" value="PAS domain"/>
    <property type="match status" value="1"/>
</dbReference>
<feature type="domain" description="PAC" evidence="17">
    <location>
        <begin position="206"/>
        <end position="265"/>
    </location>
</feature>
<keyword evidence="5" id="KW-0479">Metal-binding</keyword>
<dbReference type="SMART" id="SM00387">
    <property type="entry name" value="HATPase_c"/>
    <property type="match status" value="1"/>
</dbReference>
<comment type="caution">
    <text evidence="18">The sequence shown here is derived from an EMBL/GenBank/DDBJ whole genome shotgun (WGS) entry which is preliminary data.</text>
</comment>
<evidence type="ECO:0000313" key="19">
    <source>
        <dbReference type="Proteomes" id="UP000582090"/>
    </source>
</evidence>
<feature type="domain" description="PAS" evidence="16">
    <location>
        <begin position="138"/>
        <end position="208"/>
    </location>
</feature>
<evidence type="ECO:0000256" key="9">
    <source>
        <dbReference type="ARBA" id="ARBA00022840"/>
    </source>
</evidence>
<dbReference type="InterPro" id="IPR036890">
    <property type="entry name" value="HATPase_C_sf"/>
</dbReference>
<feature type="transmembrane region" description="Helical" evidence="14">
    <location>
        <begin position="26"/>
        <end position="46"/>
    </location>
</feature>
<dbReference type="InterPro" id="IPR003594">
    <property type="entry name" value="HATPase_dom"/>
</dbReference>
<dbReference type="InterPro" id="IPR000700">
    <property type="entry name" value="PAS-assoc_C"/>
</dbReference>
<dbReference type="EC" id="2.7.13.3" evidence="3"/>
<dbReference type="NCBIfam" id="TIGR00229">
    <property type="entry name" value="sensory_box"/>
    <property type="match status" value="1"/>
</dbReference>
<dbReference type="InterPro" id="IPR003661">
    <property type="entry name" value="HisK_dim/P_dom"/>
</dbReference>
<evidence type="ECO:0000256" key="2">
    <source>
        <dbReference type="ARBA" id="ARBA00001971"/>
    </source>
</evidence>
<evidence type="ECO:0000256" key="7">
    <source>
        <dbReference type="ARBA" id="ARBA00022741"/>
    </source>
</evidence>
<evidence type="ECO:0000256" key="6">
    <source>
        <dbReference type="ARBA" id="ARBA00022679"/>
    </source>
</evidence>
<dbReference type="SUPFAM" id="SSF47384">
    <property type="entry name" value="Homodimeric domain of signal transducing histidine kinase"/>
    <property type="match status" value="1"/>
</dbReference>
<reference evidence="18 19" key="1">
    <citation type="submission" date="2020-08" db="EMBL/GenBank/DDBJ databases">
        <title>Genomic Encyclopedia of Type Strains, Phase IV (KMG-IV): sequencing the most valuable type-strain genomes for metagenomic binning, comparative biology and taxonomic classification.</title>
        <authorList>
            <person name="Goeker M."/>
        </authorList>
    </citation>
    <scope>NUCLEOTIDE SEQUENCE [LARGE SCALE GENOMIC DNA]</scope>
    <source>
        <strain evidence="18 19">DSM 26575</strain>
    </source>
</reference>
<evidence type="ECO:0000256" key="14">
    <source>
        <dbReference type="SAM" id="Phobius"/>
    </source>
</evidence>
<dbReference type="Gene3D" id="1.10.287.130">
    <property type="match status" value="1"/>
</dbReference>
<evidence type="ECO:0000259" key="17">
    <source>
        <dbReference type="PROSITE" id="PS50113"/>
    </source>
</evidence>
<dbReference type="Pfam" id="PF00989">
    <property type="entry name" value="PAS"/>
    <property type="match status" value="1"/>
</dbReference>
<evidence type="ECO:0000256" key="8">
    <source>
        <dbReference type="ARBA" id="ARBA00022777"/>
    </source>
</evidence>
<dbReference type="CDD" id="cd00082">
    <property type="entry name" value="HisKA"/>
    <property type="match status" value="1"/>
</dbReference>
<keyword evidence="9" id="KW-0067">ATP-binding</keyword>
<gene>
    <name evidence="18" type="ORF">GGQ67_003562</name>
</gene>
<comment type="function">
    <text evidence="12">Putative oxygen sensor; modulates the activity of FixJ, a transcriptional activator of nitrogen fixation fixK gene. FixL probably acts as a kinase that phosphorylates FixJ.</text>
</comment>
<evidence type="ECO:0000256" key="4">
    <source>
        <dbReference type="ARBA" id="ARBA00022553"/>
    </source>
</evidence>
<feature type="domain" description="Histidine kinase" evidence="15">
    <location>
        <begin position="285"/>
        <end position="500"/>
    </location>
</feature>
<organism evidence="18 19">
    <name type="scientific">Rhizobium metallidurans</name>
    <dbReference type="NCBI Taxonomy" id="1265931"/>
    <lineage>
        <taxon>Bacteria</taxon>
        <taxon>Pseudomonadati</taxon>
        <taxon>Pseudomonadota</taxon>
        <taxon>Alphaproteobacteria</taxon>
        <taxon>Hyphomicrobiales</taxon>
        <taxon>Rhizobiaceae</taxon>
        <taxon>Rhizobium/Agrobacterium group</taxon>
        <taxon>Rhizobium</taxon>
    </lineage>
</organism>
<dbReference type="RefSeq" id="WP_246400219.1">
    <property type="nucleotide sequence ID" value="NZ_JACIDW010000012.1"/>
</dbReference>
<evidence type="ECO:0000313" key="18">
    <source>
        <dbReference type="EMBL" id="MBB3965883.1"/>
    </source>
</evidence>
<keyword evidence="14" id="KW-0472">Membrane</keyword>
<dbReference type="Gene3D" id="3.30.565.10">
    <property type="entry name" value="Histidine kinase-like ATPase, C-terminal domain"/>
    <property type="match status" value="1"/>
</dbReference>
<sequence>MKTVFPRAPVSLATLRSALLGQRQRAGIYALTLSLVLIAFSLRWMLDPAIGGQPLYLLLVPPVLIAAMIGGLKPGLFATATSLAGHLLLNNELSAVIDPSSAGWSNAFTRALTFVLLGLGISWFGEYSGKARARAEAREAHLKSILATVPDAMIVIDSRGAIQSFSAAAEKLFGYGAGEIIGRNVKLLMPSPYRDLHDGYLERYAATGEKRIIGVGRIAVGLRKNGSTFPMELSVGEMHSGGGRFFTGFIRDLSERQETEARLQELQTELIHISRLSAMGEMASALAHELNQPLTAINSYLNGSRRMMEGRQGEQDEMIREALKHAAGQALRAGEIIRRLREFVGRGETGKQIHDLRKLIEEAAALALVGAKEKGVRVVFDLDGAWTNVLADKVQVQQVLLNLIRNALEAMTSSSERVLRISTQAHAEGLVRISVSDSGAGLDPDIAQNLFKPFHTTKPTGMGVGLSLSKTLVEAHGGRIWAEPVDKGGTIFSFTLRATQRTDADDE</sequence>
<dbReference type="EMBL" id="JACIDW010000012">
    <property type="protein sequence ID" value="MBB3965883.1"/>
    <property type="molecule type" value="Genomic_DNA"/>
</dbReference>
<dbReference type="GO" id="GO:0005524">
    <property type="term" value="F:ATP binding"/>
    <property type="evidence" value="ECO:0007669"/>
    <property type="project" value="UniProtKB-KW"/>
</dbReference>
<keyword evidence="8 18" id="KW-0418">Kinase</keyword>
<dbReference type="CDD" id="cd00130">
    <property type="entry name" value="PAS"/>
    <property type="match status" value="1"/>
</dbReference>
<dbReference type="Gene3D" id="1.20.120.620">
    <property type="entry name" value="Backbone structure of the membrane domain of e. Coli histidine kinase receptor kdpd"/>
    <property type="match status" value="1"/>
</dbReference>
<dbReference type="SMART" id="SM00091">
    <property type="entry name" value="PAS"/>
    <property type="match status" value="1"/>
</dbReference>
<dbReference type="Pfam" id="PF00512">
    <property type="entry name" value="HisKA"/>
    <property type="match status" value="1"/>
</dbReference>
<keyword evidence="6 18" id="KW-0808">Transferase</keyword>
<dbReference type="InterPro" id="IPR004358">
    <property type="entry name" value="Sig_transdc_His_kin-like_C"/>
</dbReference>
<dbReference type="InterPro" id="IPR005467">
    <property type="entry name" value="His_kinase_dom"/>
</dbReference>
<dbReference type="PROSITE" id="PS50112">
    <property type="entry name" value="PAS"/>
    <property type="match status" value="1"/>
</dbReference>
<evidence type="ECO:0000256" key="3">
    <source>
        <dbReference type="ARBA" id="ARBA00012438"/>
    </source>
</evidence>
<dbReference type="SMART" id="SM00388">
    <property type="entry name" value="HisKA"/>
    <property type="match status" value="1"/>
</dbReference>
<keyword evidence="7" id="KW-0547">Nucleotide-binding</keyword>
<keyword evidence="11" id="KW-0902">Two-component regulatory system</keyword>
<keyword evidence="19" id="KW-1185">Reference proteome</keyword>
<dbReference type="InterPro" id="IPR035965">
    <property type="entry name" value="PAS-like_dom_sf"/>
</dbReference>
<evidence type="ECO:0000256" key="5">
    <source>
        <dbReference type="ARBA" id="ARBA00022617"/>
    </source>
</evidence>
<dbReference type="FunFam" id="3.30.450.20:FF:000060">
    <property type="entry name" value="Sensor protein FixL"/>
    <property type="match status" value="1"/>
</dbReference>
<dbReference type="PANTHER" id="PTHR43065:SF10">
    <property type="entry name" value="PEROXIDE STRESS-ACTIVATED HISTIDINE KINASE MAK3"/>
    <property type="match status" value="1"/>
</dbReference>
<feature type="transmembrane region" description="Helical" evidence="14">
    <location>
        <begin position="55"/>
        <end position="72"/>
    </location>
</feature>
<proteinExistence type="predicted"/>
<keyword evidence="5" id="KW-0349">Heme</keyword>
<comment type="cofactor">
    <cofactor evidence="2">
        <name>heme</name>
        <dbReference type="ChEBI" id="CHEBI:30413"/>
    </cofactor>
</comment>
<evidence type="ECO:0000259" key="15">
    <source>
        <dbReference type="PROSITE" id="PS50109"/>
    </source>
</evidence>
<evidence type="ECO:0000256" key="12">
    <source>
        <dbReference type="ARBA" id="ARBA00059827"/>
    </source>
</evidence>
<dbReference type="GO" id="GO:0006355">
    <property type="term" value="P:regulation of DNA-templated transcription"/>
    <property type="evidence" value="ECO:0007669"/>
    <property type="project" value="InterPro"/>
</dbReference>
<dbReference type="Pfam" id="PF02518">
    <property type="entry name" value="HATPase_c"/>
    <property type="match status" value="1"/>
</dbReference>
<evidence type="ECO:0000256" key="1">
    <source>
        <dbReference type="ARBA" id="ARBA00000085"/>
    </source>
</evidence>
<evidence type="ECO:0000256" key="10">
    <source>
        <dbReference type="ARBA" id="ARBA00023004"/>
    </source>
</evidence>
<dbReference type="Proteomes" id="UP000582090">
    <property type="component" value="Unassembled WGS sequence"/>
</dbReference>
<dbReference type="PROSITE" id="PS50113">
    <property type="entry name" value="PAC"/>
    <property type="match status" value="1"/>
</dbReference>
<comment type="catalytic activity">
    <reaction evidence="1">
        <text>ATP + protein L-histidine = ADP + protein N-phospho-L-histidine.</text>
        <dbReference type="EC" id="2.7.13.3"/>
    </reaction>
</comment>
<dbReference type="InterPro" id="IPR000014">
    <property type="entry name" value="PAS"/>
</dbReference>
<evidence type="ECO:0000259" key="16">
    <source>
        <dbReference type="PROSITE" id="PS50112"/>
    </source>
</evidence>
<evidence type="ECO:0000256" key="13">
    <source>
        <dbReference type="ARBA" id="ARBA00070616"/>
    </source>
</evidence>
<dbReference type="Gene3D" id="6.10.250.2580">
    <property type="match status" value="1"/>
</dbReference>
<dbReference type="InterPro" id="IPR036097">
    <property type="entry name" value="HisK_dim/P_sf"/>
</dbReference>
<dbReference type="PANTHER" id="PTHR43065">
    <property type="entry name" value="SENSOR HISTIDINE KINASE"/>
    <property type="match status" value="1"/>
</dbReference>
<dbReference type="SUPFAM" id="SSF55874">
    <property type="entry name" value="ATPase domain of HSP90 chaperone/DNA topoisomerase II/histidine kinase"/>
    <property type="match status" value="1"/>
</dbReference>
<dbReference type="InterPro" id="IPR013767">
    <property type="entry name" value="PAS_fold"/>
</dbReference>
<dbReference type="PRINTS" id="PR00344">
    <property type="entry name" value="BCTRLSENSOR"/>
</dbReference>
<accession>A0A7W6CVH6</accession>
<dbReference type="SUPFAM" id="SSF55785">
    <property type="entry name" value="PYP-like sensor domain (PAS domain)"/>
    <property type="match status" value="1"/>
</dbReference>
<protein>
    <recommendedName>
        <fullName evidence="13">Sensor protein FixL</fullName>
        <ecNumber evidence="3">2.7.13.3</ecNumber>
    </recommendedName>
</protein>
<dbReference type="AlphaFoldDB" id="A0A7W6CVH6"/>